<reference evidence="1 2" key="1">
    <citation type="submission" date="2013-05" db="EMBL/GenBank/DDBJ databases">
        <authorList>
            <person name="Harkins D.M."/>
            <person name="Durkin A.S."/>
            <person name="Brinkac L.M."/>
            <person name="Haft D.H."/>
            <person name="Selengut J.D."/>
            <person name="Sanka R."/>
            <person name="DePew J."/>
            <person name="Purushe J."/>
            <person name="Hartskeerl R.A."/>
            <person name="Ahmed A."/>
            <person name="van der Linden H."/>
            <person name="Goris M.G.A."/>
            <person name="Vinetz J.M."/>
            <person name="Sutton G.G."/>
            <person name="Nierman W.C."/>
            <person name="Fouts D.E."/>
        </authorList>
    </citation>
    <scope>NUCLEOTIDE SEQUENCE [LARGE SCALE GENOMIC DNA]</scope>
    <source>
        <strain evidence="1 2">CZ214</strain>
    </source>
</reference>
<proteinExistence type="predicted"/>
<sequence length="40" mass="4535">MLNCYSVCSKSSKVINKNILEVSNKVLDYSSTDLVALEYY</sequence>
<dbReference type="EMBL" id="AKWY02000034">
    <property type="protein sequence ID" value="EQA69755.1"/>
    <property type="molecule type" value="Genomic_DNA"/>
</dbReference>
<gene>
    <name evidence="1" type="ORF">LEP1GSC059_1898</name>
</gene>
<organism evidence="1 2">
    <name type="scientific">Leptospira noguchii serovar Panama str. CZ214</name>
    <dbReference type="NCBI Taxonomy" id="1001595"/>
    <lineage>
        <taxon>Bacteria</taxon>
        <taxon>Pseudomonadati</taxon>
        <taxon>Spirochaetota</taxon>
        <taxon>Spirochaetia</taxon>
        <taxon>Leptospirales</taxon>
        <taxon>Leptospiraceae</taxon>
        <taxon>Leptospira</taxon>
    </lineage>
</organism>
<accession>T0FJK0</accession>
<evidence type="ECO:0000313" key="2">
    <source>
        <dbReference type="Proteomes" id="UP000015442"/>
    </source>
</evidence>
<evidence type="ECO:0000313" key="1">
    <source>
        <dbReference type="EMBL" id="EQA69755.1"/>
    </source>
</evidence>
<name>T0FJK0_9LEPT</name>
<protein>
    <submittedName>
        <fullName evidence="1">Uncharacterized protein</fullName>
    </submittedName>
</protein>
<dbReference type="Proteomes" id="UP000015442">
    <property type="component" value="Unassembled WGS sequence"/>
</dbReference>
<dbReference type="AlphaFoldDB" id="T0FJK0"/>
<comment type="caution">
    <text evidence="1">The sequence shown here is derived from an EMBL/GenBank/DDBJ whole genome shotgun (WGS) entry which is preliminary data.</text>
</comment>